<name>A0ABW3EMC9_9ACTN</name>
<reference evidence="2" key="1">
    <citation type="journal article" date="2019" name="Int. J. Syst. Evol. Microbiol.">
        <title>The Global Catalogue of Microorganisms (GCM) 10K type strain sequencing project: providing services to taxonomists for standard genome sequencing and annotation.</title>
        <authorList>
            <consortium name="The Broad Institute Genomics Platform"/>
            <consortium name="The Broad Institute Genome Sequencing Center for Infectious Disease"/>
            <person name="Wu L."/>
            <person name="Ma J."/>
        </authorList>
    </citation>
    <scope>NUCLEOTIDE SEQUENCE [LARGE SCALE GENOMIC DNA]</scope>
    <source>
        <strain evidence="2">JCM 31202</strain>
    </source>
</reference>
<protein>
    <recommendedName>
        <fullName evidence="3">DUF2703 domain-containing protein</fullName>
    </recommendedName>
</protein>
<evidence type="ECO:0008006" key="3">
    <source>
        <dbReference type="Google" id="ProtNLM"/>
    </source>
</evidence>
<dbReference type="EMBL" id="JBHTJA010000008">
    <property type="protein sequence ID" value="MFD0900088.1"/>
    <property type="molecule type" value="Genomic_DNA"/>
</dbReference>
<keyword evidence="2" id="KW-1185">Reference proteome</keyword>
<organism evidence="1 2">
    <name type="scientific">Actinomadura sediminis</name>
    <dbReference type="NCBI Taxonomy" id="1038904"/>
    <lineage>
        <taxon>Bacteria</taxon>
        <taxon>Bacillati</taxon>
        <taxon>Actinomycetota</taxon>
        <taxon>Actinomycetes</taxon>
        <taxon>Streptosporangiales</taxon>
        <taxon>Thermomonosporaceae</taxon>
        <taxon>Actinomadura</taxon>
    </lineage>
</organism>
<evidence type="ECO:0000313" key="2">
    <source>
        <dbReference type="Proteomes" id="UP001596972"/>
    </source>
</evidence>
<proteinExistence type="predicted"/>
<evidence type="ECO:0000313" key="1">
    <source>
        <dbReference type="EMBL" id="MFD0900088.1"/>
    </source>
</evidence>
<comment type="caution">
    <text evidence="1">The sequence shown here is derived from an EMBL/GenBank/DDBJ whole genome shotgun (WGS) entry which is preliminary data.</text>
</comment>
<sequence>MTVNYVADTEAVSIGTGSRVRLIVEYWTVAMEDQDSCGSCDATLALLHEAIDAVRPFAERLGIVIDVAASKITTWDDAVEQGIVASPTIRAEGLEMRPVHPDGSQARVWSWRGTVGASPAPEALLDLLLRAVAERSRRLGAYLAEGGPAPYVRTYLRATAAADTAPTATCGPVPCG</sequence>
<gene>
    <name evidence="1" type="ORF">ACFQ11_06760</name>
</gene>
<dbReference type="Proteomes" id="UP001596972">
    <property type="component" value="Unassembled WGS sequence"/>
</dbReference>
<dbReference type="RefSeq" id="WP_378297013.1">
    <property type="nucleotide sequence ID" value="NZ_JBHTJA010000008.1"/>
</dbReference>
<accession>A0ABW3EMC9</accession>